<name>A0AAV2CC42_9ROSI</name>
<dbReference type="EMBL" id="OZ034813">
    <property type="protein sequence ID" value="CAL1354088.1"/>
    <property type="molecule type" value="Genomic_DNA"/>
</dbReference>
<feature type="compositionally biased region" description="Basic and acidic residues" evidence="1">
    <location>
        <begin position="17"/>
        <end position="27"/>
    </location>
</feature>
<feature type="region of interest" description="Disordered" evidence="1">
    <location>
        <begin position="1"/>
        <end position="27"/>
    </location>
</feature>
<sequence length="68" mass="7769">MSATSPSTRRSKGRQVTSKEVDDERKQEEVGAVVCLLHRRRAVIQKVLTVMDFEIPNLGTLIFSWRNP</sequence>
<dbReference type="AlphaFoldDB" id="A0AAV2CC42"/>
<reference evidence="2 3" key="1">
    <citation type="submission" date="2024-04" db="EMBL/GenBank/DDBJ databases">
        <authorList>
            <person name="Fracassetti M."/>
        </authorList>
    </citation>
    <scope>NUCLEOTIDE SEQUENCE [LARGE SCALE GENOMIC DNA]</scope>
</reference>
<feature type="compositionally biased region" description="Polar residues" evidence="1">
    <location>
        <begin position="1"/>
        <end position="16"/>
    </location>
</feature>
<evidence type="ECO:0000313" key="2">
    <source>
        <dbReference type="EMBL" id="CAL1354088.1"/>
    </source>
</evidence>
<gene>
    <name evidence="2" type="ORF">LTRI10_LOCUS1940</name>
</gene>
<organism evidence="2 3">
    <name type="scientific">Linum trigynum</name>
    <dbReference type="NCBI Taxonomy" id="586398"/>
    <lineage>
        <taxon>Eukaryota</taxon>
        <taxon>Viridiplantae</taxon>
        <taxon>Streptophyta</taxon>
        <taxon>Embryophyta</taxon>
        <taxon>Tracheophyta</taxon>
        <taxon>Spermatophyta</taxon>
        <taxon>Magnoliopsida</taxon>
        <taxon>eudicotyledons</taxon>
        <taxon>Gunneridae</taxon>
        <taxon>Pentapetalae</taxon>
        <taxon>rosids</taxon>
        <taxon>fabids</taxon>
        <taxon>Malpighiales</taxon>
        <taxon>Linaceae</taxon>
        <taxon>Linum</taxon>
    </lineage>
</organism>
<protein>
    <submittedName>
        <fullName evidence="2">Uncharacterized protein</fullName>
    </submittedName>
</protein>
<dbReference type="Proteomes" id="UP001497516">
    <property type="component" value="Chromosome 1"/>
</dbReference>
<evidence type="ECO:0000256" key="1">
    <source>
        <dbReference type="SAM" id="MobiDB-lite"/>
    </source>
</evidence>
<accession>A0AAV2CC42</accession>
<evidence type="ECO:0000313" key="3">
    <source>
        <dbReference type="Proteomes" id="UP001497516"/>
    </source>
</evidence>
<keyword evidence="3" id="KW-1185">Reference proteome</keyword>
<proteinExistence type="predicted"/>